<reference evidence="2 3" key="1">
    <citation type="submission" date="2020-08" db="EMBL/GenBank/DDBJ databases">
        <title>Genomic Encyclopedia of Type Strains, Phase IV (KMG-IV): sequencing the most valuable type-strain genomes for metagenomic binning, comparative biology and taxonomic classification.</title>
        <authorList>
            <person name="Goeker M."/>
        </authorList>
    </citation>
    <scope>NUCLEOTIDE SEQUENCE [LARGE SCALE GENOMIC DNA]</scope>
    <source>
        <strain evidence="2 3">DSM 4731</strain>
    </source>
</reference>
<keyword evidence="1" id="KW-0812">Transmembrane</keyword>
<protein>
    <submittedName>
        <fullName evidence="2">Uncharacterized protein</fullName>
    </submittedName>
</protein>
<gene>
    <name evidence="2" type="ORF">GGQ93_001971</name>
</gene>
<feature type="transmembrane region" description="Helical" evidence="1">
    <location>
        <begin position="6"/>
        <end position="26"/>
    </location>
</feature>
<keyword evidence="1" id="KW-1133">Transmembrane helix</keyword>
<comment type="caution">
    <text evidence="2">The sequence shown here is derived from an EMBL/GenBank/DDBJ whole genome shotgun (WGS) entry which is preliminary data.</text>
</comment>
<feature type="transmembrane region" description="Helical" evidence="1">
    <location>
        <begin position="33"/>
        <end position="51"/>
    </location>
</feature>
<keyword evidence="3" id="KW-1185">Reference proteome</keyword>
<accession>A0A7W9C757</accession>
<name>A0A7W9C757_9CAUL</name>
<dbReference type="AlphaFoldDB" id="A0A7W9C757"/>
<dbReference type="Proteomes" id="UP000527324">
    <property type="component" value="Unassembled WGS sequence"/>
</dbReference>
<evidence type="ECO:0000313" key="3">
    <source>
        <dbReference type="Proteomes" id="UP000527324"/>
    </source>
</evidence>
<keyword evidence="1" id="KW-0472">Membrane</keyword>
<dbReference type="EMBL" id="JACHOQ010000003">
    <property type="protein sequence ID" value="MBB5740257.1"/>
    <property type="molecule type" value="Genomic_DNA"/>
</dbReference>
<proteinExistence type="predicted"/>
<dbReference type="RefSeq" id="WP_035307824.1">
    <property type="nucleotide sequence ID" value="NZ_CAJFZW010000001.1"/>
</dbReference>
<dbReference type="GeneID" id="88840135"/>
<evidence type="ECO:0000313" key="2">
    <source>
        <dbReference type="EMBL" id="MBB5740257.1"/>
    </source>
</evidence>
<organism evidence="2 3">
    <name type="scientific">Brevundimonas aurantiaca</name>
    <dbReference type="NCBI Taxonomy" id="74316"/>
    <lineage>
        <taxon>Bacteria</taxon>
        <taxon>Pseudomonadati</taxon>
        <taxon>Pseudomonadota</taxon>
        <taxon>Alphaproteobacteria</taxon>
        <taxon>Caulobacterales</taxon>
        <taxon>Caulobacteraceae</taxon>
        <taxon>Brevundimonas</taxon>
    </lineage>
</organism>
<evidence type="ECO:0000256" key="1">
    <source>
        <dbReference type="SAM" id="Phobius"/>
    </source>
</evidence>
<feature type="transmembrane region" description="Helical" evidence="1">
    <location>
        <begin position="57"/>
        <end position="78"/>
    </location>
</feature>
<sequence>MQDTLIAIGASLVAGAIVVCLAVPLAATYRIPVFVSFGVLMSLLAIMTYRLGRKGQAGRVMTAAMATVCLLGFGLLVLTRDQLQFGPRHHDHPGVAEAARP</sequence>